<protein>
    <submittedName>
        <fullName evidence="2">Uncharacterized protein</fullName>
    </submittedName>
</protein>
<evidence type="ECO:0000313" key="2">
    <source>
        <dbReference type="EMBL" id="CAK0818720.1"/>
    </source>
</evidence>
<evidence type="ECO:0000313" key="3">
    <source>
        <dbReference type="Proteomes" id="UP001189429"/>
    </source>
</evidence>
<reference evidence="2" key="1">
    <citation type="submission" date="2023-10" db="EMBL/GenBank/DDBJ databases">
        <authorList>
            <person name="Chen Y."/>
            <person name="Shah S."/>
            <person name="Dougan E. K."/>
            <person name="Thang M."/>
            <person name="Chan C."/>
        </authorList>
    </citation>
    <scope>NUCLEOTIDE SEQUENCE [LARGE SCALE GENOMIC DNA]</scope>
</reference>
<organism evidence="2 3">
    <name type="scientific">Prorocentrum cordatum</name>
    <dbReference type="NCBI Taxonomy" id="2364126"/>
    <lineage>
        <taxon>Eukaryota</taxon>
        <taxon>Sar</taxon>
        <taxon>Alveolata</taxon>
        <taxon>Dinophyceae</taxon>
        <taxon>Prorocentrales</taxon>
        <taxon>Prorocentraceae</taxon>
        <taxon>Prorocentrum</taxon>
    </lineage>
</organism>
<dbReference type="EMBL" id="CAUYUJ010006792">
    <property type="protein sequence ID" value="CAK0818720.1"/>
    <property type="molecule type" value="Genomic_DNA"/>
</dbReference>
<accession>A0ABN9RLT6</accession>
<gene>
    <name evidence="2" type="ORF">PCOR1329_LOCUS20888</name>
</gene>
<comment type="caution">
    <text evidence="2">The sequence shown here is derived from an EMBL/GenBank/DDBJ whole genome shotgun (WGS) entry which is preliminary data.</text>
</comment>
<sequence length="124" mass="13578">MEWQFVAADEAKEFRAASLRRQLAAADPEHAQMAKEREQAAKERDLRAQGQALAAALQSSSAEHLKGLQTVKSSDSKEVLIKAVLKSIKKKNIVGSVNKVFKSASVKVPDEPQSKADMFLSTIK</sequence>
<feature type="compositionally biased region" description="Basic and acidic residues" evidence="1">
    <location>
        <begin position="27"/>
        <end position="47"/>
    </location>
</feature>
<name>A0ABN9RLT6_9DINO</name>
<keyword evidence="3" id="KW-1185">Reference proteome</keyword>
<feature type="non-terminal residue" evidence="2">
    <location>
        <position position="124"/>
    </location>
</feature>
<dbReference type="Proteomes" id="UP001189429">
    <property type="component" value="Unassembled WGS sequence"/>
</dbReference>
<proteinExistence type="predicted"/>
<feature type="region of interest" description="Disordered" evidence="1">
    <location>
        <begin position="25"/>
        <end position="47"/>
    </location>
</feature>
<evidence type="ECO:0000256" key="1">
    <source>
        <dbReference type="SAM" id="MobiDB-lite"/>
    </source>
</evidence>